<dbReference type="Pfam" id="PF13374">
    <property type="entry name" value="TPR_10"/>
    <property type="match status" value="2"/>
</dbReference>
<evidence type="ECO:0008006" key="3">
    <source>
        <dbReference type="Google" id="ProtNLM"/>
    </source>
</evidence>
<feature type="non-terminal residue" evidence="1">
    <location>
        <position position="1"/>
    </location>
</feature>
<dbReference type="Gene3D" id="1.25.40.10">
    <property type="entry name" value="Tetratricopeptide repeat domain"/>
    <property type="match status" value="1"/>
</dbReference>
<gene>
    <name evidence="1" type="ORF">C8A03DRAFT_20041</name>
</gene>
<dbReference type="InterPro" id="IPR053137">
    <property type="entry name" value="NLR-like"/>
</dbReference>
<keyword evidence="2" id="KW-1185">Reference proteome</keyword>
<evidence type="ECO:0000313" key="2">
    <source>
        <dbReference type="Proteomes" id="UP001303760"/>
    </source>
</evidence>
<organism evidence="1 2">
    <name type="scientific">Achaetomium macrosporum</name>
    <dbReference type="NCBI Taxonomy" id="79813"/>
    <lineage>
        <taxon>Eukaryota</taxon>
        <taxon>Fungi</taxon>
        <taxon>Dikarya</taxon>
        <taxon>Ascomycota</taxon>
        <taxon>Pezizomycotina</taxon>
        <taxon>Sordariomycetes</taxon>
        <taxon>Sordariomycetidae</taxon>
        <taxon>Sordariales</taxon>
        <taxon>Chaetomiaceae</taxon>
        <taxon>Achaetomium</taxon>
    </lineage>
</organism>
<accession>A0AAN7C0C3</accession>
<name>A0AAN7C0C3_9PEZI</name>
<dbReference type="PANTHER" id="PTHR46082:SF11">
    <property type="entry name" value="AAA+ ATPASE DOMAIN-CONTAINING PROTEIN-RELATED"/>
    <property type="match status" value="1"/>
</dbReference>
<proteinExistence type="predicted"/>
<protein>
    <recommendedName>
        <fullName evidence="3">Kinesin light chain</fullName>
    </recommendedName>
</protein>
<dbReference type="AlphaFoldDB" id="A0AAN7C0C3"/>
<dbReference type="SUPFAM" id="SSF48452">
    <property type="entry name" value="TPR-like"/>
    <property type="match status" value="1"/>
</dbReference>
<dbReference type="EMBL" id="MU860982">
    <property type="protein sequence ID" value="KAK4232721.1"/>
    <property type="molecule type" value="Genomic_DNA"/>
</dbReference>
<dbReference type="Proteomes" id="UP001303760">
    <property type="component" value="Unassembled WGS sequence"/>
</dbReference>
<comment type="caution">
    <text evidence="1">The sequence shown here is derived from an EMBL/GenBank/DDBJ whole genome shotgun (WGS) entry which is preliminary data.</text>
</comment>
<dbReference type="PANTHER" id="PTHR46082">
    <property type="entry name" value="ATP/GTP-BINDING PROTEIN-RELATED"/>
    <property type="match status" value="1"/>
</dbReference>
<evidence type="ECO:0000313" key="1">
    <source>
        <dbReference type="EMBL" id="KAK4232721.1"/>
    </source>
</evidence>
<reference evidence="1" key="2">
    <citation type="submission" date="2023-05" db="EMBL/GenBank/DDBJ databases">
        <authorList>
            <consortium name="Lawrence Berkeley National Laboratory"/>
            <person name="Steindorff A."/>
            <person name="Hensen N."/>
            <person name="Bonometti L."/>
            <person name="Westerberg I."/>
            <person name="Brannstrom I.O."/>
            <person name="Guillou S."/>
            <person name="Cros-Aarteil S."/>
            <person name="Calhoun S."/>
            <person name="Haridas S."/>
            <person name="Kuo A."/>
            <person name="Mondo S."/>
            <person name="Pangilinan J."/>
            <person name="Riley R."/>
            <person name="Labutti K."/>
            <person name="Andreopoulos B."/>
            <person name="Lipzen A."/>
            <person name="Chen C."/>
            <person name="Yanf M."/>
            <person name="Daum C."/>
            <person name="Ng V."/>
            <person name="Clum A."/>
            <person name="Ohm R."/>
            <person name="Martin F."/>
            <person name="Silar P."/>
            <person name="Natvig D."/>
            <person name="Lalanne C."/>
            <person name="Gautier V."/>
            <person name="Ament-Velasquez S.L."/>
            <person name="Kruys A."/>
            <person name="Hutchinson M.I."/>
            <person name="Powell A.J."/>
            <person name="Barry K."/>
            <person name="Miller A.N."/>
            <person name="Grigoriev I.V."/>
            <person name="Debuchy R."/>
            <person name="Gladieux P."/>
            <person name="Thoren M.H."/>
            <person name="Johannesson H."/>
        </authorList>
    </citation>
    <scope>NUCLEOTIDE SEQUENCE</scope>
    <source>
        <strain evidence="1">CBS 532.94</strain>
    </source>
</reference>
<sequence>NLASTYRNHGRCEETEKLAVQVMETSKAKLGADQAQTLTSMNNLAVTWKDQGRYTDALALIEDCAQARQRVLAAEHPSTLSSLATFN</sequence>
<reference evidence="1" key="1">
    <citation type="journal article" date="2023" name="Mol. Phylogenet. Evol.">
        <title>Genome-scale phylogeny and comparative genomics of the fungal order Sordariales.</title>
        <authorList>
            <person name="Hensen N."/>
            <person name="Bonometti L."/>
            <person name="Westerberg I."/>
            <person name="Brannstrom I.O."/>
            <person name="Guillou S."/>
            <person name="Cros-Aarteil S."/>
            <person name="Calhoun S."/>
            <person name="Haridas S."/>
            <person name="Kuo A."/>
            <person name="Mondo S."/>
            <person name="Pangilinan J."/>
            <person name="Riley R."/>
            <person name="LaButti K."/>
            <person name="Andreopoulos B."/>
            <person name="Lipzen A."/>
            <person name="Chen C."/>
            <person name="Yan M."/>
            <person name="Daum C."/>
            <person name="Ng V."/>
            <person name="Clum A."/>
            <person name="Steindorff A."/>
            <person name="Ohm R.A."/>
            <person name="Martin F."/>
            <person name="Silar P."/>
            <person name="Natvig D.O."/>
            <person name="Lalanne C."/>
            <person name="Gautier V."/>
            <person name="Ament-Velasquez S.L."/>
            <person name="Kruys A."/>
            <person name="Hutchinson M.I."/>
            <person name="Powell A.J."/>
            <person name="Barry K."/>
            <person name="Miller A.N."/>
            <person name="Grigoriev I.V."/>
            <person name="Debuchy R."/>
            <person name="Gladieux P."/>
            <person name="Hiltunen Thoren M."/>
            <person name="Johannesson H."/>
        </authorList>
    </citation>
    <scope>NUCLEOTIDE SEQUENCE</scope>
    <source>
        <strain evidence="1">CBS 532.94</strain>
    </source>
</reference>
<dbReference type="InterPro" id="IPR011990">
    <property type="entry name" value="TPR-like_helical_dom_sf"/>
</dbReference>